<dbReference type="EMBL" id="CAEKKB010000001">
    <property type="protein sequence ID" value="CAB4295345.1"/>
    <property type="molecule type" value="Genomic_DNA"/>
</dbReference>
<keyword evidence="4" id="KW-1185">Reference proteome</keyword>
<dbReference type="EMBL" id="CAEKDK010000001">
    <property type="protein sequence ID" value="CAB4264735.1"/>
    <property type="molecule type" value="Genomic_DNA"/>
</dbReference>
<reference evidence="4" key="1">
    <citation type="journal article" date="2020" name="Genome Biol.">
        <title>Gamete binning: chromosome-level and haplotype-resolved genome assembly enabled by high-throughput single-cell sequencing of gamete genomes.</title>
        <authorList>
            <person name="Campoy J.A."/>
            <person name="Sun H."/>
            <person name="Goel M."/>
            <person name="Jiao W.-B."/>
            <person name="Folz-Donahue K."/>
            <person name="Wang N."/>
            <person name="Rubio M."/>
            <person name="Liu C."/>
            <person name="Kukat C."/>
            <person name="Ruiz D."/>
            <person name="Huettel B."/>
            <person name="Schneeberger K."/>
        </authorList>
    </citation>
    <scope>NUCLEOTIDE SEQUENCE [LARGE SCALE GENOMIC DNA]</scope>
    <source>
        <strain evidence="4">cv. Rojo Pasion</strain>
    </source>
</reference>
<evidence type="ECO:0000313" key="1">
    <source>
        <dbReference type="EMBL" id="CAB4264735.1"/>
    </source>
</evidence>
<dbReference type="AlphaFoldDB" id="A0A6J5W670"/>
<evidence type="ECO:0000313" key="4">
    <source>
        <dbReference type="Proteomes" id="UP000507245"/>
    </source>
</evidence>
<gene>
    <name evidence="1" type="ORF">CURHAP_LOCUS6653</name>
    <name evidence="2" type="ORF">ORAREDHAP_LOCUS6686</name>
</gene>
<evidence type="ECO:0000313" key="2">
    <source>
        <dbReference type="EMBL" id="CAB4295345.1"/>
    </source>
</evidence>
<protein>
    <submittedName>
        <fullName evidence="2">Uncharacterized protein</fullName>
    </submittedName>
</protein>
<proteinExistence type="predicted"/>
<name>A0A6J5W670_PRUAR</name>
<accession>A0A6J5W670</accession>
<organism evidence="2 4">
    <name type="scientific">Prunus armeniaca</name>
    <name type="common">Apricot</name>
    <name type="synonym">Armeniaca vulgaris</name>
    <dbReference type="NCBI Taxonomy" id="36596"/>
    <lineage>
        <taxon>Eukaryota</taxon>
        <taxon>Viridiplantae</taxon>
        <taxon>Streptophyta</taxon>
        <taxon>Embryophyta</taxon>
        <taxon>Tracheophyta</taxon>
        <taxon>Spermatophyta</taxon>
        <taxon>Magnoliopsida</taxon>
        <taxon>eudicotyledons</taxon>
        <taxon>Gunneridae</taxon>
        <taxon>Pentapetalae</taxon>
        <taxon>rosids</taxon>
        <taxon>fabids</taxon>
        <taxon>Rosales</taxon>
        <taxon>Rosaceae</taxon>
        <taxon>Amygdaloideae</taxon>
        <taxon>Amygdaleae</taxon>
        <taxon>Prunus</taxon>
    </lineage>
</organism>
<reference evidence="2 3" key="2">
    <citation type="submission" date="2020-05" db="EMBL/GenBank/DDBJ databases">
        <authorList>
            <person name="Campoy J."/>
            <person name="Schneeberger K."/>
            <person name="Spophaly S."/>
        </authorList>
    </citation>
    <scope>NUCLEOTIDE SEQUENCE [LARGE SCALE GENOMIC DNA]</scope>
    <source>
        <strain evidence="2">PruArmRojPasFocal</strain>
    </source>
</reference>
<evidence type="ECO:0000313" key="3">
    <source>
        <dbReference type="Proteomes" id="UP000507222"/>
    </source>
</evidence>
<dbReference type="Proteomes" id="UP000507222">
    <property type="component" value="Unassembled WGS sequence"/>
</dbReference>
<dbReference type="Proteomes" id="UP000507245">
    <property type="component" value="Unassembled WGS sequence"/>
</dbReference>
<sequence length="74" mass="8154">MLFIRVFVREVGAQYHSQDSANDTVLLKEPSAGFAVSSTFAANATESYDPMAKKLLNKAGEIKKRSKSCLKTQE</sequence>